<organism evidence="2 3">
    <name type="scientific">Aureibaculum flavum</name>
    <dbReference type="NCBI Taxonomy" id="2795986"/>
    <lineage>
        <taxon>Bacteria</taxon>
        <taxon>Pseudomonadati</taxon>
        <taxon>Bacteroidota</taxon>
        <taxon>Flavobacteriia</taxon>
        <taxon>Flavobacteriales</taxon>
        <taxon>Flavobacteriaceae</taxon>
        <taxon>Aureibaculum</taxon>
    </lineage>
</organism>
<feature type="domain" description="AMP-dependent synthetase/ligase" evidence="1">
    <location>
        <begin position="13"/>
        <end position="355"/>
    </location>
</feature>
<comment type="caution">
    <text evidence="2">The sequence shown here is derived from an EMBL/GenBank/DDBJ whole genome shotgun (WGS) entry which is preliminary data.</text>
</comment>
<dbReference type="PANTHER" id="PTHR45527">
    <property type="entry name" value="NONRIBOSOMAL PEPTIDE SYNTHETASE"/>
    <property type="match status" value="1"/>
</dbReference>
<dbReference type="InterPro" id="IPR020845">
    <property type="entry name" value="AMP-binding_CS"/>
</dbReference>
<dbReference type="InterPro" id="IPR000873">
    <property type="entry name" value="AMP-dep_synth/lig_dom"/>
</dbReference>
<dbReference type="InterPro" id="IPR042099">
    <property type="entry name" value="ANL_N_sf"/>
</dbReference>
<dbReference type="SUPFAM" id="SSF56801">
    <property type="entry name" value="Acetyl-CoA synthetase-like"/>
    <property type="match status" value="1"/>
</dbReference>
<dbReference type="Gene3D" id="3.40.50.12780">
    <property type="entry name" value="N-terminal domain of ligase-like"/>
    <property type="match status" value="1"/>
</dbReference>
<dbReference type="EMBL" id="JAEHFJ010000001">
    <property type="protein sequence ID" value="MBJ2172601.1"/>
    <property type="molecule type" value="Genomic_DNA"/>
</dbReference>
<dbReference type="PANTHER" id="PTHR45527:SF1">
    <property type="entry name" value="FATTY ACID SYNTHASE"/>
    <property type="match status" value="1"/>
</dbReference>
<dbReference type="Pfam" id="PF00501">
    <property type="entry name" value="AMP-binding"/>
    <property type="match status" value="1"/>
</dbReference>
<evidence type="ECO:0000313" key="3">
    <source>
        <dbReference type="Proteomes" id="UP000623301"/>
    </source>
</evidence>
<accession>A0ABS0WKV2</accession>
<name>A0ABS0WKV2_9FLAO</name>
<sequence length="497" mass="56540">MFNKEVILPFLKSIETFENHNAFCINEHFYTYKELSNSVTKVRFALQKEKIINKNIGLVANDDIETYASIFAIWLEGCAYVTLHPKQPMDRIMEIIDQAEISLILNSSTDLLFPSIKTIESKNLKSGIIDNLPKLTDENSLAYILFTSGSTGKPKGVQISRKNIGAFMNSFWKTEIHINENDRCLQCFDLTFDVSVQSYLVPLTKGACIYTIPHDQIKYSYVFGLLEDYKLTFATMAPSIIRYLQPYFDEINAPNLRYNILTAEASSLDLVEEWATCIPNAEILDFYGPTEATIYCTYNKFNRFGVNKQLNGMMSIGKAMHGVKAIIIDEKGKTLGANKKGELCVSGDQLTPGYWKNHEKNSSSFFTVEIDGSNTRFYKTGDLCYIDNEGDILLSGRLDYQVKIQGYRIELGEIEFHARYFLKKINVVVLPFINKTKNTELALFIENEVQNTDLLIDYLKSKLPSYMIPTKTIGVSEFPINTNGKIDKNLLKLKIGK</sequence>
<reference evidence="2 3" key="1">
    <citation type="submission" date="2020-12" db="EMBL/GenBank/DDBJ databases">
        <title>Aureibaculum luteum sp. nov. and Aureibaculum flavum sp. nov., novel members of the family Flavobacteriaceae isolated from Antarctic intertidal sediments.</title>
        <authorList>
            <person name="He X."/>
            <person name="Zhang X."/>
        </authorList>
    </citation>
    <scope>NUCLEOTIDE SEQUENCE [LARGE SCALE GENOMIC DNA]</scope>
    <source>
        <strain evidence="2 3">A20</strain>
    </source>
</reference>
<protein>
    <submittedName>
        <fullName evidence="2">AMP-binding protein</fullName>
    </submittedName>
</protein>
<keyword evidence="3" id="KW-1185">Reference proteome</keyword>
<evidence type="ECO:0000259" key="1">
    <source>
        <dbReference type="Pfam" id="PF00501"/>
    </source>
</evidence>
<dbReference type="Proteomes" id="UP000623301">
    <property type="component" value="Unassembled WGS sequence"/>
</dbReference>
<dbReference type="PROSITE" id="PS00455">
    <property type="entry name" value="AMP_BINDING"/>
    <property type="match status" value="1"/>
</dbReference>
<proteinExistence type="predicted"/>
<dbReference type="Gene3D" id="3.30.300.30">
    <property type="match status" value="1"/>
</dbReference>
<dbReference type="RefSeq" id="WP_198839455.1">
    <property type="nucleotide sequence ID" value="NZ_JAEHFJ010000001.1"/>
</dbReference>
<evidence type="ECO:0000313" key="2">
    <source>
        <dbReference type="EMBL" id="MBJ2172601.1"/>
    </source>
</evidence>
<gene>
    <name evidence="2" type="ORF">JBL43_00015</name>
</gene>
<dbReference type="InterPro" id="IPR045851">
    <property type="entry name" value="AMP-bd_C_sf"/>
</dbReference>